<protein>
    <submittedName>
        <fullName evidence="1">Uncharacterized protein</fullName>
    </submittedName>
</protein>
<keyword evidence="2" id="KW-1185">Reference proteome</keyword>
<dbReference type="EMBL" id="CP002271">
    <property type="protein sequence ID" value="ADO76086.1"/>
    <property type="molecule type" value="Genomic_DNA"/>
</dbReference>
<sequence length="93" mass="9995">MSTCLCSSSMSSFSVASKSSAARQKVLQQVNLACDVDEIAEGAQISPERLLLLSPPPIRCISPNGDELSRVCKRLMGFHRVLSSQVFKGLGQP</sequence>
<evidence type="ECO:0000313" key="1">
    <source>
        <dbReference type="EMBL" id="ADO76086.1"/>
    </source>
</evidence>
<evidence type="ECO:0000313" key="2">
    <source>
        <dbReference type="Proteomes" id="UP000001351"/>
    </source>
</evidence>
<dbReference type="KEGG" id="sur:STAUR_8332"/>
<dbReference type="Proteomes" id="UP000001351">
    <property type="component" value="Chromosome"/>
</dbReference>
<reference evidence="1 2" key="1">
    <citation type="journal article" date="2011" name="Mol. Biol. Evol.">
        <title>Comparative genomic analysis of fruiting body formation in Myxococcales.</title>
        <authorList>
            <person name="Huntley S."/>
            <person name="Hamann N."/>
            <person name="Wegener-Feldbrugge S."/>
            <person name="Treuner-Lange A."/>
            <person name="Kube M."/>
            <person name="Reinhardt R."/>
            <person name="Klages S."/>
            <person name="Muller R."/>
            <person name="Ronning C.M."/>
            <person name="Nierman W.C."/>
            <person name="Sogaard-Andersen L."/>
        </authorList>
    </citation>
    <scope>NUCLEOTIDE SEQUENCE [LARGE SCALE GENOMIC DNA]</scope>
    <source>
        <strain evidence="1 2">DW4/3-1</strain>
    </source>
</reference>
<name>E3FXV7_STIAD</name>
<gene>
    <name evidence="1" type="ordered locus">STAUR_8332</name>
</gene>
<proteinExistence type="predicted"/>
<accession>E3FXV7</accession>
<dbReference type="HOGENOM" id="CLU_2398189_0_0_7"/>
<organism evidence="1 2">
    <name type="scientific">Stigmatella aurantiaca (strain DW4/3-1)</name>
    <dbReference type="NCBI Taxonomy" id="378806"/>
    <lineage>
        <taxon>Bacteria</taxon>
        <taxon>Pseudomonadati</taxon>
        <taxon>Myxococcota</taxon>
        <taxon>Myxococcia</taxon>
        <taxon>Myxococcales</taxon>
        <taxon>Cystobacterineae</taxon>
        <taxon>Archangiaceae</taxon>
        <taxon>Stigmatella</taxon>
    </lineage>
</organism>
<dbReference type="STRING" id="378806.STAUR_8332"/>
<dbReference type="AlphaFoldDB" id="E3FXV7"/>